<organism evidence="12 13">
    <name type="scientific">Carboxydothermus islandicus</name>
    <dbReference type="NCBI Taxonomy" id="661089"/>
    <lineage>
        <taxon>Bacteria</taxon>
        <taxon>Bacillati</taxon>
        <taxon>Bacillota</taxon>
        <taxon>Clostridia</taxon>
        <taxon>Thermoanaerobacterales</taxon>
        <taxon>Thermoanaerobacteraceae</taxon>
        <taxon>Carboxydothermus</taxon>
    </lineage>
</organism>
<dbReference type="EMBL" id="BDJL01000003">
    <property type="protein sequence ID" value="GAV24284.1"/>
    <property type="molecule type" value="Genomic_DNA"/>
</dbReference>
<evidence type="ECO:0000256" key="3">
    <source>
        <dbReference type="ARBA" id="ARBA00022763"/>
    </source>
</evidence>
<evidence type="ECO:0000256" key="9">
    <source>
        <dbReference type="ARBA" id="ARBA00023204"/>
    </source>
</evidence>
<dbReference type="Proteomes" id="UP000187338">
    <property type="component" value="Unassembled WGS sequence"/>
</dbReference>
<dbReference type="Gene3D" id="3.90.320.10">
    <property type="match status" value="1"/>
</dbReference>
<dbReference type="PANTHER" id="PTHR30591">
    <property type="entry name" value="RECBCD ENZYME SUBUNIT RECC"/>
    <property type="match status" value="1"/>
</dbReference>
<proteinExistence type="predicted"/>
<feature type="domain" description="PD-(D/E)XK endonuclease-like" evidence="10">
    <location>
        <begin position="707"/>
        <end position="1045"/>
    </location>
</feature>
<dbReference type="GO" id="GO:0006310">
    <property type="term" value="P:DNA recombination"/>
    <property type="evidence" value="ECO:0007669"/>
    <property type="project" value="TreeGrafter"/>
</dbReference>
<evidence type="ECO:0000256" key="4">
    <source>
        <dbReference type="ARBA" id="ARBA00022801"/>
    </source>
</evidence>
<evidence type="ECO:0000256" key="6">
    <source>
        <dbReference type="ARBA" id="ARBA00022839"/>
    </source>
</evidence>
<dbReference type="GO" id="GO:0004527">
    <property type="term" value="F:exonuclease activity"/>
    <property type="evidence" value="ECO:0007669"/>
    <property type="project" value="UniProtKB-KW"/>
</dbReference>
<dbReference type="GO" id="GO:0006281">
    <property type="term" value="P:DNA repair"/>
    <property type="evidence" value="ECO:0007669"/>
    <property type="project" value="UniProtKB-KW"/>
</dbReference>
<keyword evidence="9" id="KW-0234">DNA repair</keyword>
<keyword evidence="7" id="KW-0067">ATP-binding</keyword>
<keyword evidence="1" id="KW-0540">Nuclease</keyword>
<evidence type="ECO:0000256" key="7">
    <source>
        <dbReference type="ARBA" id="ARBA00022840"/>
    </source>
</evidence>
<comment type="caution">
    <text evidence="12">The sequence shown here is derived from an EMBL/GenBank/DDBJ whole genome shotgun (WGS) entry which is preliminary data.</text>
</comment>
<dbReference type="RefSeq" id="WP_075864493.1">
    <property type="nucleotide sequence ID" value="NZ_BDJL01000003.1"/>
</dbReference>
<dbReference type="InterPro" id="IPR027417">
    <property type="entry name" value="P-loop_NTPase"/>
</dbReference>
<name>A0A1L8CZI3_9THEO</name>
<evidence type="ECO:0000259" key="10">
    <source>
        <dbReference type="Pfam" id="PF12705"/>
    </source>
</evidence>
<evidence type="ECO:0000259" key="11">
    <source>
        <dbReference type="Pfam" id="PF21445"/>
    </source>
</evidence>
<evidence type="ECO:0000256" key="1">
    <source>
        <dbReference type="ARBA" id="ARBA00022722"/>
    </source>
</evidence>
<keyword evidence="5" id="KW-0347">Helicase</keyword>
<keyword evidence="2" id="KW-0547">Nucleotide-binding</keyword>
<dbReference type="SUPFAM" id="SSF52540">
    <property type="entry name" value="P-loop containing nucleoside triphosphate hydrolases"/>
    <property type="match status" value="1"/>
</dbReference>
<dbReference type="InterPro" id="IPR038726">
    <property type="entry name" value="PDDEXK_AddAB-type"/>
</dbReference>
<dbReference type="GO" id="GO:0005524">
    <property type="term" value="F:ATP binding"/>
    <property type="evidence" value="ECO:0007669"/>
    <property type="project" value="UniProtKB-KW"/>
</dbReference>
<evidence type="ECO:0000256" key="8">
    <source>
        <dbReference type="ARBA" id="ARBA00023125"/>
    </source>
</evidence>
<evidence type="ECO:0000313" key="13">
    <source>
        <dbReference type="Proteomes" id="UP000187338"/>
    </source>
</evidence>
<keyword evidence="4" id="KW-0378">Hydrolase</keyword>
<keyword evidence="3" id="KW-0227">DNA damage</keyword>
<dbReference type="GO" id="GO:0003677">
    <property type="term" value="F:DNA binding"/>
    <property type="evidence" value="ECO:0007669"/>
    <property type="project" value="UniProtKB-KW"/>
</dbReference>
<dbReference type="PANTHER" id="PTHR30591:SF1">
    <property type="entry name" value="RECBCD ENZYME SUBUNIT RECC"/>
    <property type="match status" value="1"/>
</dbReference>
<evidence type="ECO:0000313" key="12">
    <source>
        <dbReference type="EMBL" id="GAV24284.1"/>
    </source>
</evidence>
<evidence type="ECO:0000256" key="2">
    <source>
        <dbReference type="ARBA" id="ARBA00022741"/>
    </source>
</evidence>
<dbReference type="Gene3D" id="3.40.50.300">
    <property type="entry name" value="P-loop containing nucleotide triphosphate hydrolases"/>
    <property type="match status" value="4"/>
</dbReference>
<reference evidence="13" key="1">
    <citation type="submission" date="2016-12" db="EMBL/GenBank/DDBJ databases">
        <title>Draft Genome Sequences od Carboxydothermus pertinax and islandicus, Hydrogenogenic Carboxydotrophic Bacteria.</title>
        <authorList>
            <person name="Fukuyama Y."/>
            <person name="Ohmae K."/>
            <person name="Yoneda Y."/>
            <person name="Yoshida T."/>
            <person name="Sako Y."/>
        </authorList>
    </citation>
    <scope>NUCLEOTIDE SEQUENCE [LARGE SCALE GENOMIC DNA]</scope>
    <source>
        <strain evidence="13">SET</strain>
    </source>
</reference>
<gene>
    <name evidence="12" type="ORF">ciss_02170</name>
</gene>
<keyword evidence="8" id="KW-0238">DNA-binding</keyword>
<accession>A0A1L8CZI3</accession>
<protein>
    <submittedName>
        <fullName evidence="12">Uncharacterized protein</fullName>
    </submittedName>
</protein>
<keyword evidence="13" id="KW-1185">Reference proteome</keyword>
<dbReference type="Pfam" id="PF21445">
    <property type="entry name" value="ADDB_N"/>
    <property type="match status" value="1"/>
</dbReference>
<feature type="domain" description="ATP-dependent helicase/deoxyribonuclease subunit B N-terminal" evidence="11">
    <location>
        <begin position="5"/>
        <end position="232"/>
    </location>
</feature>
<keyword evidence="6" id="KW-0269">Exonuclease</keyword>
<sequence>MLTMVRGPVGSGKSRYCREEIVKNLKEAPLGPMVLYIVPESATFENEYLLNTRDDIPGSFRLQVVSFNRLALNVVREFKARLKNSSEFVYQITLKKILQENKEKLQILRKAADNPGFIEDLLKLFKEFRRYRVKPENLEKTSSKIEDWMLQQKLKDVYLLYKLYLEKFGEEYTSEGLLEKFLEYAPKSKFLAGAKVFIDGFYTFTPLELEVIKTLLKTCTEVTVTLPLEYDTGVFKRLYTEALNLGVKIKEINLEKIERYQAAELLHLAQNYYPLPPNPYSGSSENLSLIVAANPLEEMEKAARIIRYLVKFKRYKLSDILVLIPEDGYYISNIKTVFNEYGLPVYVDKGLAFDHHGLYLLLKGVLGEFNREAAIDCLKSGLLNLTAEEVFSLENYLLSRGLDGEKLVSKEAWKDTNSLYWESWEKGFGEIISFSKKLPLINTYREFSQSLKQLLLKIGVSRRISDENGERFWQALMNLLTEIEEVFGDERLNPTTFAEELLAYLAKLSLKTIPKGLDQVRAGGSKHYWTGEARAVIILGAVEGKFPSPPAAGLIFTEEERARLKKVGLELSPLIRQRLKEDNFHVFLALTRARERVYVSYPRVSLTGESFTPALLVDWLKKAFPNLKSEEGSYGNETTPQALTRLLSREMVKVKKNGELPFIAQGAFNALLLSKPELITKIARAFATDPGKIKLSAGFKEFLPSKTLSVSRLETYYSCPLKYFLKYLIKAEEREIFTPEATEIGALLHGAVAEIIKTVREKGQKLSTLLAEDLKTLVYQAFTKARQEYGEKFLATYRGRYFLNRLYLMLFKAIEALAYFEAFTKFTPFGEEIAFGEKERLKSPVFEVNGEKYTLAGKIDRIDVYENDGKTYLRIIDYKTGSISISLDEVVGGINLQLLTYLLVASENKELFGENLVPAGAFYFRFQNPMLDEKAEGLSMEELKEEVYKNFRLSGYALKDEESLKHLDSFYAQNNKFKTVNLRTYKDGRIDNALTPAELEALFTKIKSLITEAIFKISAGEFSAIPYQLKDATGCRYCSYLEVCRLEEQEKQYRVIPRKKDPEVLLALSGGGMVDEKLDS</sequence>
<dbReference type="AlphaFoldDB" id="A0A1L8CZI3"/>
<evidence type="ECO:0000256" key="5">
    <source>
        <dbReference type="ARBA" id="ARBA00022806"/>
    </source>
</evidence>
<dbReference type="GO" id="GO:0004386">
    <property type="term" value="F:helicase activity"/>
    <property type="evidence" value="ECO:0007669"/>
    <property type="project" value="UniProtKB-KW"/>
</dbReference>
<dbReference type="InterPro" id="IPR011604">
    <property type="entry name" value="PDDEXK-like_dom_sf"/>
</dbReference>
<dbReference type="STRING" id="661089.ciss_02170"/>
<dbReference type="Pfam" id="PF12705">
    <property type="entry name" value="PDDEXK_1"/>
    <property type="match status" value="1"/>
</dbReference>
<dbReference type="InterPro" id="IPR049035">
    <property type="entry name" value="ADDB_N"/>
</dbReference>